<dbReference type="InterPro" id="IPR027575">
    <property type="entry name" value="LD_lanti_pre"/>
</dbReference>
<evidence type="ECO:0000313" key="1">
    <source>
        <dbReference type="EMBL" id="MFC4035059.1"/>
    </source>
</evidence>
<gene>
    <name evidence="1" type="ORF">ACFO3J_26830</name>
</gene>
<dbReference type="EMBL" id="JBHSBB010000019">
    <property type="protein sequence ID" value="MFC4035059.1"/>
    <property type="molecule type" value="Genomic_DNA"/>
</dbReference>
<dbReference type="NCBIfam" id="TIGR04363">
    <property type="entry name" value="LD_lanti_pre"/>
    <property type="match status" value="1"/>
</dbReference>
<organism evidence="1 2">
    <name type="scientific">Streptomyces polygonati</name>
    <dbReference type="NCBI Taxonomy" id="1617087"/>
    <lineage>
        <taxon>Bacteria</taxon>
        <taxon>Bacillati</taxon>
        <taxon>Actinomycetota</taxon>
        <taxon>Actinomycetes</taxon>
        <taxon>Kitasatosporales</taxon>
        <taxon>Streptomycetaceae</taxon>
        <taxon>Streptomyces</taxon>
    </lineage>
</organism>
<dbReference type="RefSeq" id="WP_386434323.1">
    <property type="nucleotide sequence ID" value="NZ_JBHSBB010000019.1"/>
</dbReference>
<reference evidence="2" key="1">
    <citation type="journal article" date="2019" name="Int. J. Syst. Evol. Microbiol.">
        <title>The Global Catalogue of Microorganisms (GCM) 10K type strain sequencing project: providing services to taxonomists for standard genome sequencing and annotation.</title>
        <authorList>
            <consortium name="The Broad Institute Genomics Platform"/>
            <consortium name="The Broad Institute Genome Sequencing Center for Infectious Disease"/>
            <person name="Wu L."/>
            <person name="Ma J."/>
        </authorList>
    </citation>
    <scope>NUCLEOTIDE SEQUENCE [LARGE SCALE GENOMIC DNA]</scope>
    <source>
        <strain evidence="2">CGMCC 4.7237</strain>
    </source>
</reference>
<dbReference type="Proteomes" id="UP001595765">
    <property type="component" value="Unassembled WGS sequence"/>
</dbReference>
<proteinExistence type="predicted"/>
<comment type="caution">
    <text evidence="1">The sequence shown here is derived from an EMBL/GenBank/DDBJ whole genome shotgun (WGS) entry which is preliminary data.</text>
</comment>
<sequence length="63" mass="6261">MTSATLAPAPAMSALDEDFAPLDVRVVVAAHPFGKLQCSTGDGCGSTCSNGASACNSFVEDPA</sequence>
<accession>A0ABV8HSP0</accession>
<protein>
    <submittedName>
        <fullName evidence="1">FxLD family lanthipeptide</fullName>
    </submittedName>
</protein>
<evidence type="ECO:0000313" key="2">
    <source>
        <dbReference type="Proteomes" id="UP001595765"/>
    </source>
</evidence>
<keyword evidence="2" id="KW-1185">Reference proteome</keyword>
<name>A0ABV8HSP0_9ACTN</name>